<organism evidence="2 3">
    <name type="scientific">Pedococcus ginsenosidimutans</name>
    <dbReference type="NCBI Taxonomy" id="490570"/>
    <lineage>
        <taxon>Bacteria</taxon>
        <taxon>Bacillati</taxon>
        <taxon>Actinomycetota</taxon>
        <taxon>Actinomycetes</taxon>
        <taxon>Micrococcales</taxon>
        <taxon>Intrasporangiaceae</taxon>
        <taxon>Pedococcus</taxon>
    </lineage>
</organism>
<name>A0ABP8Y344_9MICO</name>
<keyword evidence="1" id="KW-1133">Transmembrane helix</keyword>
<evidence type="ECO:0000313" key="3">
    <source>
        <dbReference type="Proteomes" id="UP001500556"/>
    </source>
</evidence>
<gene>
    <name evidence="2" type="ORF">GCM10025782_18130</name>
</gene>
<proteinExistence type="predicted"/>
<dbReference type="EMBL" id="BAABLO010000005">
    <property type="protein sequence ID" value="GAA4720953.1"/>
    <property type="molecule type" value="Genomic_DNA"/>
</dbReference>
<comment type="caution">
    <text evidence="2">The sequence shown here is derived from an EMBL/GenBank/DDBJ whole genome shotgun (WGS) entry which is preliminary data.</text>
</comment>
<accession>A0ABP8Y344</accession>
<keyword evidence="3" id="KW-1185">Reference proteome</keyword>
<keyword evidence="1" id="KW-0472">Membrane</keyword>
<reference evidence="3" key="1">
    <citation type="journal article" date="2019" name="Int. J. Syst. Evol. Microbiol.">
        <title>The Global Catalogue of Microorganisms (GCM) 10K type strain sequencing project: providing services to taxonomists for standard genome sequencing and annotation.</title>
        <authorList>
            <consortium name="The Broad Institute Genomics Platform"/>
            <consortium name="The Broad Institute Genome Sequencing Center for Infectious Disease"/>
            <person name="Wu L."/>
            <person name="Ma J."/>
        </authorList>
    </citation>
    <scope>NUCLEOTIDE SEQUENCE [LARGE SCALE GENOMIC DNA]</scope>
    <source>
        <strain evidence="3">JCM 18961</strain>
    </source>
</reference>
<feature type="transmembrane region" description="Helical" evidence="1">
    <location>
        <begin position="12"/>
        <end position="31"/>
    </location>
</feature>
<dbReference type="Proteomes" id="UP001500556">
    <property type="component" value="Unassembled WGS sequence"/>
</dbReference>
<evidence type="ECO:0000256" key="1">
    <source>
        <dbReference type="SAM" id="Phobius"/>
    </source>
</evidence>
<sequence length="109" mass="11268">MTVGGGRRPVTLPTWVNVVLILILLGSCNSARETTIGYPQTDDIANQVVSQLRNGPDGSGMAPASGSDVQDLCKLLGAVLDGQKQKVDDVVGTDASTQCAEAARQGATR</sequence>
<evidence type="ECO:0000313" key="2">
    <source>
        <dbReference type="EMBL" id="GAA4720953.1"/>
    </source>
</evidence>
<dbReference type="PROSITE" id="PS51257">
    <property type="entry name" value="PROKAR_LIPOPROTEIN"/>
    <property type="match status" value="1"/>
</dbReference>
<protein>
    <submittedName>
        <fullName evidence="2">Uncharacterized protein</fullName>
    </submittedName>
</protein>
<keyword evidence="1" id="KW-0812">Transmembrane</keyword>